<evidence type="ECO:0000256" key="19">
    <source>
        <dbReference type="SAM" id="Phobius"/>
    </source>
</evidence>
<keyword evidence="11" id="KW-0133">Cell shape</keyword>
<evidence type="ECO:0000256" key="18">
    <source>
        <dbReference type="SAM" id="MobiDB-lite"/>
    </source>
</evidence>
<dbReference type="GO" id="GO:0009002">
    <property type="term" value="F:serine-type D-Ala-D-Ala carboxypeptidase activity"/>
    <property type="evidence" value="ECO:0007669"/>
    <property type="project" value="UniProtKB-EC"/>
</dbReference>
<comment type="catalytic activity">
    <reaction evidence="17">
        <text>[GlcNAc-(1-&gt;4)-Mur2Ac(oyl-L-Ala-gamma-D-Glu-L-Lys-D-Ala-D-Ala)](n)-di-trans,octa-cis-undecaprenyl diphosphate + beta-D-GlcNAc-(1-&gt;4)-Mur2Ac(oyl-L-Ala-gamma-D-Glu-L-Lys-D-Ala-D-Ala)-di-trans,octa-cis-undecaprenyl diphosphate = [GlcNAc-(1-&gt;4)-Mur2Ac(oyl-L-Ala-gamma-D-Glu-L-Lys-D-Ala-D-Ala)](n+1)-di-trans,octa-cis-undecaprenyl diphosphate + di-trans,octa-cis-undecaprenyl diphosphate + H(+)</text>
        <dbReference type="Rhea" id="RHEA:23708"/>
        <dbReference type="Rhea" id="RHEA-COMP:9602"/>
        <dbReference type="Rhea" id="RHEA-COMP:9603"/>
        <dbReference type="ChEBI" id="CHEBI:15378"/>
        <dbReference type="ChEBI" id="CHEBI:58405"/>
        <dbReference type="ChEBI" id="CHEBI:60033"/>
        <dbReference type="ChEBI" id="CHEBI:78435"/>
        <dbReference type="EC" id="2.4.99.28"/>
    </reaction>
</comment>
<reference evidence="22 23" key="1">
    <citation type="journal article" date="2012" name="Int. J. Syst. Evol. Microbiol.">
        <title>Flammeovirga pacifica sp. nov., isolated from deep-sea sediment.</title>
        <authorList>
            <person name="Xu H."/>
            <person name="Fu Y."/>
            <person name="Yang N."/>
            <person name="Ding Z."/>
            <person name="Lai Q."/>
            <person name="Zeng R."/>
        </authorList>
    </citation>
    <scope>NUCLEOTIDE SEQUENCE [LARGE SCALE GENOMIC DNA]</scope>
    <source>
        <strain evidence="23">DSM 24597 / LMG 26175 / WPAGA1</strain>
    </source>
</reference>
<sequence>MNPIYQYFQYTLSFIKRHYKIISISLLSVLIIGFGILILFLGGYLGPSYSDEEILNFQNDEASEIFSEDGELLGKFFHENRTATHFDELPKVLIDALVATEDSRYYEHEGVDSRSVLRVLFKSVLLGNKSSGGGSTITQQLAKNMFGRKDYGIFSMLINKSGEIKTAQQLERLYSKNEILSLYLNTIPFGESIYGIETASQRFFNKHVSNLKIEEAAILIGMLKANTYYNPRLYPEHALKRRNVVLHQMMKYEYIKKDQYDSLTKLPLELDYANKENDGIADYFLSKVKIKAQSIITEYNLSNDTHYDLEADGLKIHTTLNAKLQRYALYGLEKQLKEKQQELYQQYKAEKYKKELEHLVNTRFDQLNVENKETKQEYFTWEGNEVEMLSVKDSIKKELLLLHAGYLGIHPQTGEVKAYVGGIDFQSHPYDQVMAKRQLASTFKPILYAVGLENGFYPCKYIRNEIDENEEGWKPSNYSKTTGGMYSMAAALAMSLNIPTVRIYNNVPFKALEEVWDNLQFESKLEDFPSTALGTTDASIWELSQAYMAFANGGFYVEPIMITEITAADGTVLYTSPELPKSHRVIQESTSLQMTAMLEKVMNEGTGGSMKNRFGVTLPLAGKTGTSQNYIDAWFATYNPNLVIITRVGAATNQVHFSSGRNGSGSTLALPITAYSLQKAQKDPELKSTFIPFDSLPNYLSNTLDCEDYKEGTDVEMFFKNIFKTKSKEEKQLRKEKRKEKRQKRKEKRGN</sequence>
<dbReference type="SUPFAM" id="SSF56601">
    <property type="entry name" value="beta-lactamase/transpeptidase-like"/>
    <property type="match status" value="1"/>
</dbReference>
<dbReference type="InterPro" id="IPR012338">
    <property type="entry name" value="Beta-lactam/transpept-like"/>
</dbReference>
<evidence type="ECO:0000256" key="13">
    <source>
        <dbReference type="ARBA" id="ARBA00023136"/>
    </source>
</evidence>
<dbReference type="InterPro" id="IPR036950">
    <property type="entry name" value="PBP_transglycosylase"/>
</dbReference>
<evidence type="ECO:0000256" key="8">
    <source>
        <dbReference type="ARBA" id="ARBA00022676"/>
    </source>
</evidence>
<proteinExistence type="inferred from homology"/>
<dbReference type="PANTHER" id="PTHR32282">
    <property type="entry name" value="BINDING PROTEIN TRANSPEPTIDASE, PUTATIVE-RELATED"/>
    <property type="match status" value="1"/>
</dbReference>
<comment type="catalytic activity">
    <reaction evidence="16">
        <text>Preferential cleavage: (Ac)2-L-Lys-D-Ala-|-D-Ala. Also transpeptidation of peptidyl-alanyl moieties that are N-acyl substituents of D-alanine.</text>
        <dbReference type="EC" id="3.4.16.4"/>
    </reaction>
</comment>
<evidence type="ECO:0000256" key="17">
    <source>
        <dbReference type="ARBA" id="ARBA00049902"/>
    </source>
</evidence>
<keyword evidence="6" id="KW-0121">Carboxypeptidase</keyword>
<keyword evidence="7" id="KW-0645">Protease</keyword>
<evidence type="ECO:0000256" key="9">
    <source>
        <dbReference type="ARBA" id="ARBA00022679"/>
    </source>
</evidence>
<keyword evidence="10" id="KW-0378">Hydrolase</keyword>
<name>A0A1S1Z4W7_FLAPC</name>
<dbReference type="InterPro" id="IPR023346">
    <property type="entry name" value="Lysozyme-like_dom_sf"/>
</dbReference>
<evidence type="ECO:0000256" key="5">
    <source>
        <dbReference type="ARBA" id="ARBA00022475"/>
    </source>
</evidence>
<dbReference type="GO" id="GO:0005886">
    <property type="term" value="C:plasma membrane"/>
    <property type="evidence" value="ECO:0007669"/>
    <property type="project" value="UniProtKB-SubCell"/>
</dbReference>
<keyword evidence="5" id="KW-1003">Cell membrane</keyword>
<protein>
    <submittedName>
        <fullName evidence="22">Uncharacterized protein</fullName>
    </submittedName>
</protein>
<dbReference type="AlphaFoldDB" id="A0A1S1Z4W7"/>
<keyword evidence="14" id="KW-0511">Multifunctional enzyme</keyword>
<keyword evidence="13 19" id="KW-0472">Membrane</keyword>
<evidence type="ECO:0000259" key="20">
    <source>
        <dbReference type="Pfam" id="PF00905"/>
    </source>
</evidence>
<feature type="region of interest" description="Disordered" evidence="18">
    <location>
        <begin position="729"/>
        <end position="751"/>
    </location>
</feature>
<dbReference type="STRING" id="915059.NH26_18930"/>
<dbReference type="GO" id="GO:0008955">
    <property type="term" value="F:peptidoglycan glycosyltransferase activity"/>
    <property type="evidence" value="ECO:0007669"/>
    <property type="project" value="UniProtKB-EC"/>
</dbReference>
<accession>A0A1S1Z4W7</accession>
<evidence type="ECO:0000313" key="23">
    <source>
        <dbReference type="Proteomes" id="UP000179797"/>
    </source>
</evidence>
<dbReference type="EMBL" id="JRYR02000001">
    <property type="protein sequence ID" value="OHX68272.1"/>
    <property type="molecule type" value="Genomic_DNA"/>
</dbReference>
<keyword evidence="19" id="KW-0812">Transmembrane</keyword>
<evidence type="ECO:0000256" key="10">
    <source>
        <dbReference type="ARBA" id="ARBA00022801"/>
    </source>
</evidence>
<feature type="domain" description="Penicillin-binding protein transpeptidase" evidence="20">
    <location>
        <begin position="409"/>
        <end position="640"/>
    </location>
</feature>
<dbReference type="Pfam" id="PF00905">
    <property type="entry name" value="Transpeptidase"/>
    <property type="match status" value="1"/>
</dbReference>
<keyword evidence="12" id="KW-0573">Peptidoglycan synthesis</keyword>
<comment type="similarity">
    <text evidence="4">In the N-terminal section; belongs to the glycosyltransferase 51 family.</text>
</comment>
<keyword evidence="15" id="KW-0961">Cell wall biogenesis/degradation</keyword>
<dbReference type="GO" id="GO:0030288">
    <property type="term" value="C:outer membrane-bounded periplasmic space"/>
    <property type="evidence" value="ECO:0007669"/>
    <property type="project" value="TreeGrafter"/>
</dbReference>
<dbReference type="Pfam" id="PF00912">
    <property type="entry name" value="Transgly"/>
    <property type="match status" value="1"/>
</dbReference>
<evidence type="ECO:0000256" key="16">
    <source>
        <dbReference type="ARBA" id="ARBA00034000"/>
    </source>
</evidence>
<dbReference type="InterPro" id="IPR001460">
    <property type="entry name" value="PCN-bd_Tpept"/>
</dbReference>
<dbReference type="GO" id="GO:0008360">
    <property type="term" value="P:regulation of cell shape"/>
    <property type="evidence" value="ECO:0007669"/>
    <property type="project" value="UniProtKB-KW"/>
</dbReference>
<dbReference type="Gene3D" id="3.40.710.10">
    <property type="entry name" value="DD-peptidase/beta-lactamase superfamily"/>
    <property type="match status" value="1"/>
</dbReference>
<keyword evidence="9" id="KW-0808">Transferase</keyword>
<dbReference type="Proteomes" id="UP000179797">
    <property type="component" value="Unassembled WGS sequence"/>
</dbReference>
<evidence type="ECO:0000256" key="15">
    <source>
        <dbReference type="ARBA" id="ARBA00023316"/>
    </source>
</evidence>
<keyword evidence="23" id="KW-1185">Reference proteome</keyword>
<feature type="compositionally biased region" description="Basic residues" evidence="18">
    <location>
        <begin position="734"/>
        <end position="751"/>
    </location>
</feature>
<evidence type="ECO:0000256" key="2">
    <source>
        <dbReference type="ARBA" id="ARBA00004752"/>
    </source>
</evidence>
<evidence type="ECO:0000256" key="1">
    <source>
        <dbReference type="ARBA" id="ARBA00004236"/>
    </source>
</evidence>
<feature type="domain" description="Glycosyl transferase family 51" evidence="21">
    <location>
        <begin position="70"/>
        <end position="249"/>
    </location>
</feature>
<dbReference type="OrthoDB" id="9766909at2"/>
<evidence type="ECO:0000256" key="12">
    <source>
        <dbReference type="ARBA" id="ARBA00022984"/>
    </source>
</evidence>
<evidence type="ECO:0000256" key="7">
    <source>
        <dbReference type="ARBA" id="ARBA00022670"/>
    </source>
</evidence>
<keyword evidence="19" id="KW-1133">Transmembrane helix</keyword>
<comment type="subcellular location">
    <subcellularLocation>
        <location evidence="1">Cell membrane</location>
    </subcellularLocation>
</comment>
<keyword evidence="8" id="KW-0328">Glycosyltransferase</keyword>
<dbReference type="PANTHER" id="PTHR32282:SF11">
    <property type="entry name" value="PENICILLIN-BINDING PROTEIN 1B"/>
    <property type="match status" value="1"/>
</dbReference>
<feature type="transmembrane region" description="Helical" evidence="19">
    <location>
        <begin position="21"/>
        <end position="45"/>
    </location>
</feature>
<organism evidence="22 23">
    <name type="scientific">Flammeovirga pacifica</name>
    <dbReference type="NCBI Taxonomy" id="915059"/>
    <lineage>
        <taxon>Bacteria</taxon>
        <taxon>Pseudomonadati</taxon>
        <taxon>Bacteroidota</taxon>
        <taxon>Cytophagia</taxon>
        <taxon>Cytophagales</taxon>
        <taxon>Flammeovirgaceae</taxon>
        <taxon>Flammeovirga</taxon>
    </lineage>
</organism>
<dbReference type="GO" id="GO:0071555">
    <property type="term" value="P:cell wall organization"/>
    <property type="evidence" value="ECO:0007669"/>
    <property type="project" value="UniProtKB-KW"/>
</dbReference>
<dbReference type="SUPFAM" id="SSF53955">
    <property type="entry name" value="Lysozyme-like"/>
    <property type="match status" value="1"/>
</dbReference>
<comment type="caution">
    <text evidence="22">The sequence shown here is derived from an EMBL/GenBank/DDBJ whole genome shotgun (WGS) entry which is preliminary data.</text>
</comment>
<evidence type="ECO:0000259" key="21">
    <source>
        <dbReference type="Pfam" id="PF00912"/>
    </source>
</evidence>
<dbReference type="InterPro" id="IPR001264">
    <property type="entry name" value="Glyco_trans_51"/>
</dbReference>
<gene>
    <name evidence="22" type="ORF">NH26_18930</name>
</gene>
<evidence type="ECO:0000313" key="22">
    <source>
        <dbReference type="EMBL" id="OHX68272.1"/>
    </source>
</evidence>
<evidence type="ECO:0000256" key="14">
    <source>
        <dbReference type="ARBA" id="ARBA00023268"/>
    </source>
</evidence>
<evidence type="ECO:0000256" key="11">
    <source>
        <dbReference type="ARBA" id="ARBA00022960"/>
    </source>
</evidence>
<dbReference type="GO" id="GO:0006508">
    <property type="term" value="P:proteolysis"/>
    <property type="evidence" value="ECO:0007669"/>
    <property type="project" value="UniProtKB-KW"/>
</dbReference>
<evidence type="ECO:0000256" key="4">
    <source>
        <dbReference type="ARBA" id="ARBA00007739"/>
    </source>
</evidence>
<evidence type="ECO:0000256" key="6">
    <source>
        <dbReference type="ARBA" id="ARBA00022645"/>
    </source>
</evidence>
<comment type="similarity">
    <text evidence="3">In the C-terminal section; belongs to the transpeptidase family.</text>
</comment>
<dbReference type="Gene3D" id="1.10.3810.10">
    <property type="entry name" value="Biosynthetic peptidoglycan transglycosylase-like"/>
    <property type="match status" value="1"/>
</dbReference>
<comment type="pathway">
    <text evidence="2">Cell wall biogenesis; peptidoglycan biosynthesis.</text>
</comment>
<dbReference type="GO" id="GO:0009252">
    <property type="term" value="P:peptidoglycan biosynthetic process"/>
    <property type="evidence" value="ECO:0007669"/>
    <property type="project" value="UniProtKB-KW"/>
</dbReference>
<evidence type="ECO:0000256" key="3">
    <source>
        <dbReference type="ARBA" id="ARBA00007090"/>
    </source>
</evidence>
<dbReference type="RefSeq" id="WP_052432005.1">
    <property type="nucleotide sequence ID" value="NZ_JRYR02000001.1"/>
</dbReference>
<dbReference type="InterPro" id="IPR050396">
    <property type="entry name" value="Glycosyltr_51/Transpeptidase"/>
</dbReference>
<dbReference type="GO" id="GO:0008658">
    <property type="term" value="F:penicillin binding"/>
    <property type="evidence" value="ECO:0007669"/>
    <property type="project" value="InterPro"/>
</dbReference>